<name>A0ABP4MXJ9_9ACTN</name>
<reference evidence="2" key="1">
    <citation type="journal article" date="2019" name="Int. J. Syst. Evol. Microbiol.">
        <title>The Global Catalogue of Microorganisms (GCM) 10K type strain sequencing project: providing services to taxonomists for standard genome sequencing and annotation.</title>
        <authorList>
            <consortium name="The Broad Institute Genomics Platform"/>
            <consortium name="The Broad Institute Genome Sequencing Center for Infectious Disease"/>
            <person name="Wu L."/>
            <person name="Ma J."/>
        </authorList>
    </citation>
    <scope>NUCLEOTIDE SEQUENCE [LARGE SCALE GENOMIC DNA]</scope>
    <source>
        <strain evidence="2">JCM 15933</strain>
    </source>
</reference>
<comment type="caution">
    <text evidence="1">The sequence shown here is derived from an EMBL/GenBank/DDBJ whole genome shotgun (WGS) entry which is preliminary data.</text>
</comment>
<evidence type="ECO:0000313" key="2">
    <source>
        <dbReference type="Proteomes" id="UP001501470"/>
    </source>
</evidence>
<keyword evidence="2" id="KW-1185">Reference proteome</keyword>
<proteinExistence type="predicted"/>
<dbReference type="Proteomes" id="UP001501470">
    <property type="component" value="Unassembled WGS sequence"/>
</dbReference>
<accession>A0ABP4MXJ9</accession>
<protein>
    <submittedName>
        <fullName evidence="1">Uncharacterized protein</fullName>
    </submittedName>
</protein>
<organism evidence="1 2">
    <name type="scientific">Dactylosporangium maewongense</name>
    <dbReference type="NCBI Taxonomy" id="634393"/>
    <lineage>
        <taxon>Bacteria</taxon>
        <taxon>Bacillati</taxon>
        <taxon>Actinomycetota</taxon>
        <taxon>Actinomycetes</taxon>
        <taxon>Micromonosporales</taxon>
        <taxon>Micromonosporaceae</taxon>
        <taxon>Dactylosporangium</taxon>
    </lineage>
</organism>
<dbReference type="EMBL" id="BAAAQD010000021">
    <property type="protein sequence ID" value="GAA1550662.1"/>
    <property type="molecule type" value="Genomic_DNA"/>
</dbReference>
<gene>
    <name evidence="1" type="ORF">GCM10009827_084150</name>
</gene>
<evidence type="ECO:0000313" key="1">
    <source>
        <dbReference type="EMBL" id="GAA1550662.1"/>
    </source>
</evidence>
<sequence length="60" mass="6509">MATFVFLVMRHWDADSVVTDASERRRREPVPLLLSGVSGGRPAVGLAGARAASRSMRLAR</sequence>